<accession>A0A8J3I5Q9</accession>
<protein>
    <recommendedName>
        <fullName evidence="2">DNA-directed RNA polymerase</fullName>
        <ecNumber evidence="2">2.7.7.6</ecNumber>
    </recommendedName>
</protein>
<reference evidence="10" key="1">
    <citation type="submission" date="2020-10" db="EMBL/GenBank/DDBJ databases">
        <title>Taxonomic study of unclassified bacteria belonging to the class Ktedonobacteria.</title>
        <authorList>
            <person name="Yabe S."/>
            <person name="Wang C.M."/>
            <person name="Zheng Y."/>
            <person name="Sakai Y."/>
            <person name="Cavaletti L."/>
            <person name="Monciardini P."/>
            <person name="Donadio S."/>
        </authorList>
    </citation>
    <scope>NUCLEOTIDE SEQUENCE</scope>
    <source>
        <strain evidence="10">SOSP1-1</strain>
    </source>
</reference>
<dbReference type="InterPro" id="IPR007080">
    <property type="entry name" value="RNA_pol_Rpb1_1"/>
</dbReference>
<dbReference type="SUPFAM" id="SSF64484">
    <property type="entry name" value="beta and beta-prime subunits of DNA dependent RNA-polymerase"/>
    <property type="match status" value="1"/>
</dbReference>
<keyword evidence="3" id="KW-0240">DNA-directed RNA polymerase</keyword>
<keyword evidence="6" id="KW-0479">Metal-binding</keyword>
<dbReference type="AlphaFoldDB" id="A0A8J3I5Q9"/>
<dbReference type="Pfam" id="PF04997">
    <property type="entry name" value="RNA_pol_Rpb1_1"/>
    <property type="match status" value="1"/>
</dbReference>
<dbReference type="GO" id="GO:0003899">
    <property type="term" value="F:DNA-directed RNA polymerase activity"/>
    <property type="evidence" value="ECO:0007669"/>
    <property type="project" value="UniProtKB-EC"/>
</dbReference>
<dbReference type="PANTHER" id="PTHR19376:SF54">
    <property type="entry name" value="DNA-DIRECTED RNA POLYMERASE SUBUNIT BETA"/>
    <property type="match status" value="1"/>
</dbReference>
<evidence type="ECO:0000256" key="8">
    <source>
        <dbReference type="ARBA" id="ARBA00048552"/>
    </source>
</evidence>
<feature type="domain" description="RNA polymerase Rpb1" evidence="9">
    <location>
        <begin position="6"/>
        <end position="297"/>
    </location>
</feature>
<evidence type="ECO:0000256" key="5">
    <source>
        <dbReference type="ARBA" id="ARBA00022695"/>
    </source>
</evidence>
<dbReference type="GO" id="GO:0046872">
    <property type="term" value="F:metal ion binding"/>
    <property type="evidence" value="ECO:0007669"/>
    <property type="project" value="UniProtKB-KW"/>
</dbReference>
<evidence type="ECO:0000256" key="4">
    <source>
        <dbReference type="ARBA" id="ARBA00022679"/>
    </source>
</evidence>
<dbReference type="Proteomes" id="UP000612362">
    <property type="component" value="Unassembled WGS sequence"/>
</dbReference>
<name>A0A8J3I5Q9_9CHLR</name>
<keyword evidence="5" id="KW-0548">Nucleotidyltransferase</keyword>
<dbReference type="InterPro" id="IPR045867">
    <property type="entry name" value="DNA-dir_RpoC_beta_prime"/>
</dbReference>
<comment type="function">
    <text evidence="1">DNA-dependent RNA polymerase catalyzes the transcription of DNA into RNA using the four ribonucleoside triphosphates as substrates.</text>
</comment>
<keyword evidence="11" id="KW-1185">Reference proteome</keyword>
<gene>
    <name evidence="10" type="ORF">KSX_89850</name>
</gene>
<dbReference type="GO" id="GO:0006351">
    <property type="term" value="P:DNA-templated transcription"/>
    <property type="evidence" value="ECO:0007669"/>
    <property type="project" value="InterPro"/>
</dbReference>
<dbReference type="Gene3D" id="4.10.860.120">
    <property type="entry name" value="RNA polymerase II, clamp domain"/>
    <property type="match status" value="1"/>
</dbReference>
<dbReference type="InterPro" id="IPR044893">
    <property type="entry name" value="RNA_pol_Rpb1_clamp_domain"/>
</dbReference>
<evidence type="ECO:0000256" key="7">
    <source>
        <dbReference type="ARBA" id="ARBA00023163"/>
    </source>
</evidence>
<organism evidence="10 11">
    <name type="scientific">Ktedonospora formicarum</name>
    <dbReference type="NCBI Taxonomy" id="2778364"/>
    <lineage>
        <taxon>Bacteria</taxon>
        <taxon>Bacillati</taxon>
        <taxon>Chloroflexota</taxon>
        <taxon>Ktedonobacteria</taxon>
        <taxon>Ktedonobacterales</taxon>
        <taxon>Ktedonobacteraceae</taxon>
        <taxon>Ktedonospora</taxon>
    </lineage>
</organism>
<dbReference type="EC" id="2.7.7.6" evidence="2"/>
<evidence type="ECO:0000259" key="9">
    <source>
        <dbReference type="Pfam" id="PF04997"/>
    </source>
</evidence>
<evidence type="ECO:0000256" key="3">
    <source>
        <dbReference type="ARBA" id="ARBA00022478"/>
    </source>
</evidence>
<dbReference type="PANTHER" id="PTHR19376">
    <property type="entry name" value="DNA-DIRECTED RNA POLYMERASE"/>
    <property type="match status" value="1"/>
</dbReference>
<comment type="catalytic activity">
    <reaction evidence="8">
        <text>RNA(n) + a ribonucleoside 5'-triphosphate = RNA(n+1) + diphosphate</text>
        <dbReference type="Rhea" id="RHEA:21248"/>
        <dbReference type="Rhea" id="RHEA-COMP:14527"/>
        <dbReference type="Rhea" id="RHEA-COMP:17342"/>
        <dbReference type="ChEBI" id="CHEBI:33019"/>
        <dbReference type="ChEBI" id="CHEBI:61557"/>
        <dbReference type="ChEBI" id="CHEBI:140395"/>
        <dbReference type="EC" id="2.7.7.6"/>
    </reaction>
</comment>
<sequence length="331" mass="37453">MRFDAMKTLTIGLASPDMIRQWSHGEVQKPETINYQTQQPEEDGLFCQRIFGPTRDWSCACGKYQRIRTPGVICKHCGVALAPASVRRSRMGHIELAVPIAHPWYVRNHTIERLLGLTSRQLRALLDYQCYLVLSINEEKCGKSTLPEKASEQERTLHRLLLTLKPGDLLEAEHYHAHASRFPDHVYMKTGAEAVCNLLQSLDLDALAGQLREALQSSETQDPKVLKRLHVVEAFRASGQNPAWMILSALPVLPPELRPVLLLDGGRIASSDLNDLYCRVLHRNTRLHHFLQHHAQKPCSIMSAAYSKKPAPPFSIMRMHTNSSLLHTTTR</sequence>
<keyword evidence="4" id="KW-0808">Transferase</keyword>
<evidence type="ECO:0000313" key="10">
    <source>
        <dbReference type="EMBL" id="GHO50822.1"/>
    </source>
</evidence>
<comment type="caution">
    <text evidence="10">The sequence shown here is derived from an EMBL/GenBank/DDBJ whole genome shotgun (WGS) entry which is preliminary data.</text>
</comment>
<proteinExistence type="predicted"/>
<dbReference type="EMBL" id="BNJF01000009">
    <property type="protein sequence ID" value="GHO50822.1"/>
    <property type="molecule type" value="Genomic_DNA"/>
</dbReference>
<evidence type="ECO:0000256" key="6">
    <source>
        <dbReference type="ARBA" id="ARBA00022723"/>
    </source>
</evidence>
<dbReference type="GO" id="GO:0000428">
    <property type="term" value="C:DNA-directed RNA polymerase complex"/>
    <property type="evidence" value="ECO:0007669"/>
    <property type="project" value="UniProtKB-KW"/>
</dbReference>
<evidence type="ECO:0000256" key="1">
    <source>
        <dbReference type="ARBA" id="ARBA00004026"/>
    </source>
</evidence>
<evidence type="ECO:0000256" key="2">
    <source>
        <dbReference type="ARBA" id="ARBA00012418"/>
    </source>
</evidence>
<keyword evidence="7" id="KW-0804">Transcription</keyword>
<evidence type="ECO:0000313" key="11">
    <source>
        <dbReference type="Proteomes" id="UP000612362"/>
    </source>
</evidence>
<dbReference type="GO" id="GO:0003677">
    <property type="term" value="F:DNA binding"/>
    <property type="evidence" value="ECO:0007669"/>
    <property type="project" value="InterPro"/>
</dbReference>